<protein>
    <recommendedName>
        <fullName evidence="6">C2H2-type domain-containing protein</fullName>
    </recommendedName>
</protein>
<dbReference type="SUPFAM" id="SSF57667">
    <property type="entry name" value="beta-beta-alpha zinc fingers"/>
    <property type="match status" value="2"/>
</dbReference>
<dbReference type="PANTHER" id="PTHR24403">
    <property type="entry name" value="ZINC FINGER PROTEIN"/>
    <property type="match status" value="1"/>
</dbReference>
<dbReference type="SMART" id="SM00355">
    <property type="entry name" value="ZnF_C2H2"/>
    <property type="match status" value="5"/>
</dbReference>
<dbReference type="Proteomes" id="UP001627154">
    <property type="component" value="Unassembled WGS sequence"/>
</dbReference>
<dbReference type="PANTHER" id="PTHR24403:SF67">
    <property type="entry name" value="FI01116P-RELATED"/>
    <property type="match status" value="1"/>
</dbReference>
<keyword evidence="3 5" id="KW-0863">Zinc-finger</keyword>
<dbReference type="AlphaFoldDB" id="A0ABD2WTE1"/>
<sequence>MNQPNNDPLQPSKCIKCNRETVFKCNHCAFLFTSGAEAQEHFINFKCCYLTEAGTFKCNQCTFTTVYKRSLKDHMENIHNSNSPSMHTCKKCGNWYKYRGNMLRHQKGCGKNPHIKCDFCDYTSHKLPDDNNGILLEDQEAANDIIALDVIRNSESSLDIIRLPSGPAEQATTAGAAAAAASLTLNPEQEQKYPCDNCSSVFSRKCNLYYHRKYECGQPPRFQCPYCRYRTRHQSNVRAHVKRIHCGLQVYFIDVGRQNVPPTNLFY</sequence>
<dbReference type="PROSITE" id="PS50157">
    <property type="entry name" value="ZINC_FINGER_C2H2_2"/>
    <property type="match status" value="3"/>
</dbReference>
<accession>A0ABD2WTE1</accession>
<keyword evidence="8" id="KW-1185">Reference proteome</keyword>
<evidence type="ECO:0000313" key="7">
    <source>
        <dbReference type="EMBL" id="KAL3396339.1"/>
    </source>
</evidence>
<name>A0ABD2WTE1_9HYME</name>
<feature type="domain" description="C2H2-type" evidence="6">
    <location>
        <begin position="193"/>
        <end position="220"/>
    </location>
</feature>
<evidence type="ECO:0000256" key="4">
    <source>
        <dbReference type="ARBA" id="ARBA00022833"/>
    </source>
</evidence>
<evidence type="ECO:0000259" key="6">
    <source>
        <dbReference type="PROSITE" id="PS50157"/>
    </source>
</evidence>
<dbReference type="Pfam" id="PF00096">
    <property type="entry name" value="zf-C2H2"/>
    <property type="match status" value="1"/>
</dbReference>
<feature type="domain" description="C2H2-type" evidence="6">
    <location>
        <begin position="222"/>
        <end position="250"/>
    </location>
</feature>
<keyword evidence="2" id="KW-0677">Repeat</keyword>
<dbReference type="Pfam" id="PF13909">
    <property type="entry name" value="zf-H2C2_5"/>
    <property type="match status" value="1"/>
</dbReference>
<evidence type="ECO:0000256" key="5">
    <source>
        <dbReference type="PROSITE-ProRule" id="PRU00042"/>
    </source>
</evidence>
<keyword evidence="1" id="KW-0479">Metal-binding</keyword>
<comment type="caution">
    <text evidence="7">The sequence shown here is derived from an EMBL/GenBank/DDBJ whole genome shotgun (WGS) entry which is preliminary data.</text>
</comment>
<evidence type="ECO:0000313" key="8">
    <source>
        <dbReference type="Proteomes" id="UP001627154"/>
    </source>
</evidence>
<organism evidence="7 8">
    <name type="scientific">Trichogramma kaykai</name>
    <dbReference type="NCBI Taxonomy" id="54128"/>
    <lineage>
        <taxon>Eukaryota</taxon>
        <taxon>Metazoa</taxon>
        <taxon>Ecdysozoa</taxon>
        <taxon>Arthropoda</taxon>
        <taxon>Hexapoda</taxon>
        <taxon>Insecta</taxon>
        <taxon>Pterygota</taxon>
        <taxon>Neoptera</taxon>
        <taxon>Endopterygota</taxon>
        <taxon>Hymenoptera</taxon>
        <taxon>Apocrita</taxon>
        <taxon>Proctotrupomorpha</taxon>
        <taxon>Chalcidoidea</taxon>
        <taxon>Trichogrammatidae</taxon>
        <taxon>Trichogramma</taxon>
    </lineage>
</organism>
<evidence type="ECO:0000256" key="2">
    <source>
        <dbReference type="ARBA" id="ARBA00022737"/>
    </source>
</evidence>
<dbReference type="GO" id="GO:0008270">
    <property type="term" value="F:zinc ion binding"/>
    <property type="evidence" value="ECO:0007669"/>
    <property type="project" value="UniProtKB-KW"/>
</dbReference>
<keyword evidence="4" id="KW-0862">Zinc</keyword>
<evidence type="ECO:0000256" key="1">
    <source>
        <dbReference type="ARBA" id="ARBA00022723"/>
    </source>
</evidence>
<dbReference type="InterPro" id="IPR013087">
    <property type="entry name" value="Znf_C2H2_type"/>
</dbReference>
<feature type="domain" description="C2H2-type" evidence="6">
    <location>
        <begin position="56"/>
        <end position="84"/>
    </location>
</feature>
<reference evidence="7 8" key="1">
    <citation type="journal article" date="2024" name="bioRxiv">
        <title>A reference genome for Trichogramma kaykai: A tiny desert-dwelling parasitoid wasp with competing sex-ratio distorters.</title>
        <authorList>
            <person name="Culotta J."/>
            <person name="Lindsey A.R."/>
        </authorList>
    </citation>
    <scope>NUCLEOTIDE SEQUENCE [LARGE SCALE GENOMIC DNA]</scope>
    <source>
        <strain evidence="7 8">KSX58</strain>
    </source>
</reference>
<dbReference type="EMBL" id="JBJJXI010000072">
    <property type="protein sequence ID" value="KAL3396339.1"/>
    <property type="molecule type" value="Genomic_DNA"/>
</dbReference>
<gene>
    <name evidence="7" type="ORF">TKK_009754</name>
</gene>
<dbReference type="InterPro" id="IPR050688">
    <property type="entry name" value="Zinc_finger/UBP_domain"/>
</dbReference>
<evidence type="ECO:0000256" key="3">
    <source>
        <dbReference type="ARBA" id="ARBA00022771"/>
    </source>
</evidence>
<dbReference type="Gene3D" id="3.30.160.60">
    <property type="entry name" value="Classic Zinc Finger"/>
    <property type="match status" value="2"/>
</dbReference>
<proteinExistence type="predicted"/>
<dbReference type="InterPro" id="IPR036236">
    <property type="entry name" value="Znf_C2H2_sf"/>
</dbReference>